<dbReference type="PANTHER" id="PTHR33802:SF1">
    <property type="entry name" value="XK-RELATED PROTEIN"/>
    <property type="match status" value="1"/>
</dbReference>
<dbReference type="EMBL" id="PYLS01000005">
    <property type="protein sequence ID" value="PST82704.1"/>
    <property type="molecule type" value="Genomic_DNA"/>
</dbReference>
<dbReference type="Gene3D" id="1.20.1260.100">
    <property type="entry name" value="TspO/MBR protein"/>
    <property type="match status" value="1"/>
</dbReference>
<dbReference type="AlphaFoldDB" id="A0A2T3HJT5"/>
<feature type="transmembrane region" description="Helical" evidence="1">
    <location>
        <begin position="227"/>
        <end position="248"/>
    </location>
</feature>
<proteinExistence type="predicted"/>
<evidence type="ECO:0008006" key="4">
    <source>
        <dbReference type="Google" id="ProtNLM"/>
    </source>
</evidence>
<sequence length="259" mass="28479">MKKVLAIGNTAALIITIAINYLSNTGLLNGNTMGSVSARYDNYFTPAGYAFSIWGLIYLSLAGFIVFNWTSKTDPDRAVVSRIGWWFVISCAANSMWIFAWLYDYTALSVLIMIILFISLFKIVRNAGIGNAAEPFRRRLLVHWPFSIYFGWISVAMIANIAAYLTKEGWDGWGIPAATWAIVMVCVAGLVNILVVRTRRLLAYGLVGIWAVIAIAVANAGRSEARQVVYACYGTALIIAIFVVLTALKGGQLERRQGS</sequence>
<accession>A0A2T3HJT5</accession>
<keyword evidence="1" id="KW-0472">Membrane</keyword>
<comment type="caution">
    <text evidence="2">The sequence shown here is derived from an EMBL/GenBank/DDBJ whole genome shotgun (WGS) entry which is preliminary data.</text>
</comment>
<reference evidence="2 3" key="1">
    <citation type="submission" date="2018-03" db="EMBL/GenBank/DDBJ databases">
        <authorList>
            <person name="Keele B.F."/>
        </authorList>
    </citation>
    <scope>NUCLEOTIDE SEQUENCE [LARGE SCALE GENOMIC DNA]</scope>
    <source>
        <strain evidence="2 3">YL28-9</strain>
    </source>
</reference>
<dbReference type="Proteomes" id="UP000240912">
    <property type="component" value="Unassembled WGS sequence"/>
</dbReference>
<dbReference type="RefSeq" id="WP_107214965.1">
    <property type="nucleotide sequence ID" value="NZ_KZ686269.1"/>
</dbReference>
<keyword evidence="1" id="KW-0812">Transmembrane</keyword>
<feature type="transmembrane region" description="Helical" evidence="1">
    <location>
        <begin position="79"/>
        <end position="99"/>
    </location>
</feature>
<protein>
    <recommendedName>
        <fullName evidence="4">Tryptophan-rich sensory protein</fullName>
    </recommendedName>
</protein>
<name>A0A2T3HJT5_9SPHI</name>
<organism evidence="2 3">
    <name type="scientific">Pedobacter yulinensis</name>
    <dbReference type="NCBI Taxonomy" id="2126353"/>
    <lineage>
        <taxon>Bacteria</taxon>
        <taxon>Pseudomonadati</taxon>
        <taxon>Bacteroidota</taxon>
        <taxon>Sphingobacteriia</taxon>
        <taxon>Sphingobacteriales</taxon>
        <taxon>Sphingobacteriaceae</taxon>
        <taxon>Pedobacter</taxon>
    </lineage>
</organism>
<keyword evidence="3" id="KW-1185">Reference proteome</keyword>
<feature type="transmembrane region" description="Helical" evidence="1">
    <location>
        <begin position="43"/>
        <end position="67"/>
    </location>
</feature>
<feature type="transmembrane region" description="Helical" evidence="1">
    <location>
        <begin position="177"/>
        <end position="195"/>
    </location>
</feature>
<evidence type="ECO:0000313" key="3">
    <source>
        <dbReference type="Proteomes" id="UP000240912"/>
    </source>
</evidence>
<evidence type="ECO:0000256" key="1">
    <source>
        <dbReference type="SAM" id="Phobius"/>
    </source>
</evidence>
<feature type="transmembrane region" description="Helical" evidence="1">
    <location>
        <begin position="105"/>
        <end position="124"/>
    </location>
</feature>
<keyword evidence="1" id="KW-1133">Transmembrane helix</keyword>
<feature type="transmembrane region" description="Helical" evidence="1">
    <location>
        <begin position="144"/>
        <end position="165"/>
    </location>
</feature>
<feature type="transmembrane region" description="Helical" evidence="1">
    <location>
        <begin position="5"/>
        <end position="23"/>
    </location>
</feature>
<feature type="transmembrane region" description="Helical" evidence="1">
    <location>
        <begin position="202"/>
        <end position="221"/>
    </location>
</feature>
<dbReference type="InterPro" id="IPR038330">
    <property type="entry name" value="TspO/MBR-related_sf"/>
</dbReference>
<gene>
    <name evidence="2" type="ORF">C7T94_08595</name>
</gene>
<evidence type="ECO:0000313" key="2">
    <source>
        <dbReference type="EMBL" id="PST82704.1"/>
    </source>
</evidence>
<dbReference type="PANTHER" id="PTHR33802">
    <property type="entry name" value="SI:CH211-161H7.5-RELATED"/>
    <property type="match status" value="1"/>
</dbReference>
<dbReference type="OrthoDB" id="5189031at2"/>